<evidence type="ECO:0000313" key="3">
    <source>
        <dbReference type="Proteomes" id="UP000293089"/>
    </source>
</evidence>
<keyword evidence="1" id="KW-1133">Transmembrane helix</keyword>
<feature type="transmembrane region" description="Helical" evidence="1">
    <location>
        <begin position="12"/>
        <end position="31"/>
    </location>
</feature>
<dbReference type="EMBL" id="SHME01000004">
    <property type="protein sequence ID" value="TAA18735.1"/>
    <property type="molecule type" value="Genomic_DNA"/>
</dbReference>
<keyword evidence="1" id="KW-0472">Membrane</keyword>
<dbReference type="InterPro" id="IPR016410">
    <property type="entry name" value="Phage_imm"/>
</dbReference>
<gene>
    <name evidence="2" type="ORF">EA658_13765</name>
</gene>
<evidence type="ECO:0000256" key="1">
    <source>
        <dbReference type="SAM" id="Phobius"/>
    </source>
</evidence>
<protein>
    <submittedName>
        <fullName evidence="2">Superinfection immunity protein</fullName>
    </submittedName>
</protein>
<keyword evidence="1" id="KW-0812">Transmembrane</keyword>
<name>A0ABY1WCN5_9GAMM</name>
<dbReference type="Pfam" id="PF14373">
    <property type="entry name" value="Imm_superinfect"/>
    <property type="match status" value="1"/>
</dbReference>
<comment type="caution">
    <text evidence="2">The sequence shown here is derived from an EMBL/GenBank/DDBJ whole genome shotgun (WGS) entry which is preliminary data.</text>
</comment>
<reference evidence="2 3" key="1">
    <citation type="submission" date="2019-02" db="EMBL/GenBank/DDBJ databases">
        <title>WGS of Pseudoxanthomonas species novum from clinical isolates.</title>
        <authorList>
            <person name="Bernier A.-M."/>
            <person name="Bernard K."/>
            <person name="Vachon A."/>
        </authorList>
    </citation>
    <scope>NUCLEOTIDE SEQUENCE [LARGE SCALE GENOMIC DNA]</scope>
    <source>
        <strain evidence="3">NML 170316</strain>
    </source>
</reference>
<proteinExistence type="predicted"/>
<accession>A0ABY1WCN5</accession>
<keyword evidence="3" id="KW-1185">Reference proteome</keyword>
<sequence length="118" mass="12344">MGQIPSNELNGFGQLVAASFFITAPLLYLLPTIEAALRKHRNLAGVALLDILLGWTVLGWIGAMIWALVNPAGAPTDAPPAEARPPAPARETKTCPFCAEEVLAAAVKCKHCGSALAI</sequence>
<feature type="transmembrane region" description="Helical" evidence="1">
    <location>
        <begin position="43"/>
        <end position="69"/>
    </location>
</feature>
<organism evidence="2 3">
    <name type="scientific">Pseudoxanthomonas winnipegensis</name>
    <dbReference type="NCBI Taxonomy" id="2480810"/>
    <lineage>
        <taxon>Bacteria</taxon>
        <taxon>Pseudomonadati</taxon>
        <taxon>Pseudomonadota</taxon>
        <taxon>Gammaproteobacteria</taxon>
        <taxon>Lysobacterales</taxon>
        <taxon>Lysobacteraceae</taxon>
        <taxon>Pseudoxanthomonas</taxon>
    </lineage>
</organism>
<dbReference type="Proteomes" id="UP000293089">
    <property type="component" value="Unassembled WGS sequence"/>
</dbReference>
<evidence type="ECO:0000313" key="2">
    <source>
        <dbReference type="EMBL" id="TAA18735.1"/>
    </source>
</evidence>